<reference evidence="4 5" key="1">
    <citation type="submission" date="2018-05" db="EMBL/GenBank/DDBJ databases">
        <authorList>
            <person name="Lanie J.A."/>
            <person name="Ng W.-L."/>
            <person name="Kazmierczak K.M."/>
            <person name="Andrzejewski T.M."/>
            <person name="Davidsen T.M."/>
            <person name="Wayne K.J."/>
            <person name="Tettelin H."/>
            <person name="Glass J.I."/>
            <person name="Rusch D."/>
            <person name="Podicherti R."/>
            <person name="Tsui H.-C.T."/>
            <person name="Winkler M.E."/>
        </authorList>
    </citation>
    <scope>NUCLEOTIDE SEQUENCE [LARGE SCALE GENOMIC DNA]</scope>
    <source>
        <strain evidence="4 5">BUT-10</strain>
    </source>
</reference>
<keyword evidence="2" id="KW-0274">FAD</keyword>
<dbReference type="InterPro" id="IPR051209">
    <property type="entry name" value="FAD-bind_Monooxygenase_sf"/>
</dbReference>
<dbReference type="GO" id="GO:0050660">
    <property type="term" value="F:flavin adenine dinucleotide binding"/>
    <property type="evidence" value="ECO:0007669"/>
    <property type="project" value="InterPro"/>
</dbReference>
<dbReference type="AlphaFoldDB" id="A0A328BRK4"/>
<sequence>MSEIPSNLEDVLKDAHLPALMTAMVHMTGDTSWLKADWTPVYNPLSRGDTGLPEDVQADIRKRAAAAIREYLGGKPLQMPNPPTEILRRQMDFVAGAPIPEQYVDFLMDELALKGESSKDPKFDKPIHQEAARRLKVLVIGAGMSGILTGIRLSQAGVPFEIVDKNPDVGGTWLENTYPGCRVDNSNHMYSYSFEPSHEWPQHFSPQPVLLEYFRKVAAKHDLKKHIRFETMVEQVAWDDSRGVWRATLKGKDGKTEVVEASAVVTAVGQLNRPNYPDIEGIGSFAGPAFHSAEWRHDVDLKGKRVAVIGTGASAYQFVPEIAPTVGKLKVFQRTPPWGLPVPHYHEDVPEGMKWTLEHVPFFDKWYRFWLFWMTTEGFLPMVKSDPNWSGPTYAVGPENAMLREMVMESYRAQTADRPELLERVTPNYPIGGKRSVLDNGTWLAALKRPNVELITDKIVRITPKGVVTADGTVHEVDVLIYGTGFQASNFLSYLKVKGRGGRDLHDAWGGDARAYLGITHPGFPNFFTLYGPNTNIVVNGSIIFFSECAVRYVIGCLKLLAETGASAIEPKQEVYDDFNRRVDEANAGWAWGSPHVSSWYKNQFGRVSQNWPFGLIDYWKATLAPNQDDFVLEKAAEPVA</sequence>
<keyword evidence="3" id="KW-0560">Oxidoreductase</keyword>
<evidence type="ECO:0000313" key="4">
    <source>
        <dbReference type="EMBL" id="RAK68646.1"/>
    </source>
</evidence>
<dbReference type="InterPro" id="IPR036188">
    <property type="entry name" value="FAD/NAD-bd_sf"/>
</dbReference>
<dbReference type="SUPFAM" id="SSF51905">
    <property type="entry name" value="FAD/NAD(P)-binding domain"/>
    <property type="match status" value="1"/>
</dbReference>
<dbReference type="OrthoDB" id="312624at2"/>
<dbReference type="GO" id="GO:0050661">
    <property type="term" value="F:NADP binding"/>
    <property type="evidence" value="ECO:0007669"/>
    <property type="project" value="InterPro"/>
</dbReference>
<evidence type="ECO:0000313" key="5">
    <source>
        <dbReference type="Proteomes" id="UP000249524"/>
    </source>
</evidence>
<dbReference type="PANTHER" id="PTHR42877">
    <property type="entry name" value="L-ORNITHINE N(5)-MONOOXYGENASE-RELATED"/>
    <property type="match status" value="1"/>
</dbReference>
<evidence type="ECO:0008006" key="6">
    <source>
        <dbReference type="Google" id="ProtNLM"/>
    </source>
</evidence>
<dbReference type="Gene3D" id="3.50.50.60">
    <property type="entry name" value="FAD/NAD(P)-binding domain"/>
    <property type="match status" value="2"/>
</dbReference>
<name>A0A328BRK4_9CAUL</name>
<keyword evidence="1" id="KW-0285">Flavoprotein</keyword>
<dbReference type="PANTHER" id="PTHR42877:SF4">
    <property type="entry name" value="FAD_NAD(P)-BINDING DOMAIN-CONTAINING PROTEIN-RELATED"/>
    <property type="match status" value="1"/>
</dbReference>
<evidence type="ECO:0000256" key="3">
    <source>
        <dbReference type="ARBA" id="ARBA00023002"/>
    </source>
</evidence>
<evidence type="ECO:0000256" key="2">
    <source>
        <dbReference type="ARBA" id="ARBA00022827"/>
    </source>
</evidence>
<evidence type="ECO:0000256" key="1">
    <source>
        <dbReference type="ARBA" id="ARBA00022630"/>
    </source>
</evidence>
<dbReference type="Pfam" id="PF00743">
    <property type="entry name" value="FMO-like"/>
    <property type="match status" value="1"/>
</dbReference>
<dbReference type="GO" id="GO:0004499">
    <property type="term" value="F:N,N-dimethylaniline monooxygenase activity"/>
    <property type="evidence" value="ECO:0007669"/>
    <property type="project" value="InterPro"/>
</dbReference>
<dbReference type="RefSeq" id="WP_111274138.1">
    <property type="nucleotide sequence ID" value="NZ_QFYS01000001.1"/>
</dbReference>
<dbReference type="Proteomes" id="UP000249524">
    <property type="component" value="Unassembled WGS sequence"/>
</dbReference>
<accession>A0A328BRK4</accession>
<keyword evidence="5" id="KW-1185">Reference proteome</keyword>
<dbReference type="InterPro" id="IPR020946">
    <property type="entry name" value="Flavin_mOase-like"/>
</dbReference>
<comment type="caution">
    <text evidence="4">The sequence shown here is derived from an EMBL/GenBank/DDBJ whole genome shotgun (WGS) entry which is preliminary data.</text>
</comment>
<dbReference type="EMBL" id="QFYS01000001">
    <property type="protein sequence ID" value="RAK68646.1"/>
    <property type="molecule type" value="Genomic_DNA"/>
</dbReference>
<proteinExistence type="predicted"/>
<gene>
    <name evidence="4" type="ORF">DJ019_01085</name>
</gene>
<protein>
    <recommendedName>
        <fullName evidence="6">NAD(P)/FAD-dependent oxidoreductase</fullName>
    </recommendedName>
</protein>
<organism evidence="4 5">
    <name type="scientific">Phenylobacterium kunshanense</name>
    <dbReference type="NCBI Taxonomy" id="1445034"/>
    <lineage>
        <taxon>Bacteria</taxon>
        <taxon>Pseudomonadati</taxon>
        <taxon>Pseudomonadota</taxon>
        <taxon>Alphaproteobacteria</taxon>
        <taxon>Caulobacterales</taxon>
        <taxon>Caulobacteraceae</taxon>
        <taxon>Phenylobacterium</taxon>
    </lineage>
</organism>